<evidence type="ECO:0000256" key="3">
    <source>
        <dbReference type="ARBA" id="ARBA00023163"/>
    </source>
</evidence>
<comment type="caution">
    <text evidence="6">The sequence shown here is derived from an EMBL/GenBank/DDBJ whole genome shotgun (WGS) entry which is preliminary data.</text>
</comment>
<dbReference type="PROSITE" id="PS01124">
    <property type="entry name" value="HTH_ARAC_FAMILY_2"/>
    <property type="match status" value="1"/>
</dbReference>
<dbReference type="Proteomes" id="UP000191039">
    <property type="component" value="Unassembled WGS sequence"/>
</dbReference>
<dbReference type="STRING" id="1801.BRW64_18590"/>
<dbReference type="InterPro" id="IPR018060">
    <property type="entry name" value="HTH_AraC"/>
</dbReference>
<dbReference type="PANTHER" id="PTHR46796">
    <property type="entry name" value="HTH-TYPE TRANSCRIPTIONAL ACTIVATOR RHAS-RELATED"/>
    <property type="match status" value="1"/>
</dbReference>
<dbReference type="GO" id="GO:0003700">
    <property type="term" value="F:DNA-binding transcription factor activity"/>
    <property type="evidence" value="ECO:0007669"/>
    <property type="project" value="InterPro"/>
</dbReference>
<dbReference type="PANTHER" id="PTHR46796:SF12">
    <property type="entry name" value="HTH-TYPE DNA-BINDING TRANSCRIPTIONAL ACTIVATOR EUTR"/>
    <property type="match status" value="1"/>
</dbReference>
<name>A0A1Q4HAA4_9MYCO</name>
<keyword evidence="1" id="KW-0805">Transcription regulation</keyword>
<evidence type="ECO:0000313" key="8">
    <source>
        <dbReference type="Proteomes" id="UP000220340"/>
    </source>
</evidence>
<sequence length="316" mass="35413">MQDLCFESDDLGETEDFLVRAYTKMSIGGAGDPARTQVVRRTLGPVSLDRLSVTYDMSYDADPLRRIVLCEVHSGHIEEKFIGEPDDVFAPGDLTLYSPPELPYSGRVCAAEYDLTVFDTTLFERVAMTPHDRAGPVKLQGHRPVSQAAKQRLSSLIAYLRDHVLPDEQARTSPLIVDSVVTHLAAATLQAFPNNAQLEPTATDRRDAAQPVLLRRAMTYIDEHAHEDITPRDIADAVFLTPRAVQYMFRRHLDCTPTEYLRKVRLDRAHQDLLASSPADTAVSTVAKRWGFAHGGRFAAYYRQTYGRSPMSTLRH</sequence>
<dbReference type="EMBL" id="PDCR01000033">
    <property type="protein sequence ID" value="PEG52308.1"/>
    <property type="molecule type" value="Genomic_DNA"/>
</dbReference>
<gene>
    <name evidence="5" type="ORF">BV510_15785</name>
    <name evidence="6" type="ORF">CRI78_21910</name>
</gene>
<proteinExistence type="predicted"/>
<evidence type="ECO:0000313" key="5">
    <source>
        <dbReference type="EMBL" id="OPE53397.1"/>
    </source>
</evidence>
<dbReference type="InterPro" id="IPR050204">
    <property type="entry name" value="AraC_XylS_family_regulators"/>
</dbReference>
<dbReference type="InterPro" id="IPR009057">
    <property type="entry name" value="Homeodomain-like_sf"/>
</dbReference>
<evidence type="ECO:0000313" key="6">
    <source>
        <dbReference type="EMBL" id="PEG52308.1"/>
    </source>
</evidence>
<organism evidence="6 8">
    <name type="scientific">Mycolicibacterium diernhoferi</name>
    <dbReference type="NCBI Taxonomy" id="1801"/>
    <lineage>
        <taxon>Bacteria</taxon>
        <taxon>Bacillati</taxon>
        <taxon>Actinomycetota</taxon>
        <taxon>Actinomycetes</taxon>
        <taxon>Mycobacteriales</taxon>
        <taxon>Mycobacteriaceae</taxon>
        <taxon>Mycolicibacterium</taxon>
    </lineage>
</organism>
<accession>A0A1Q4HAA4</accession>
<evidence type="ECO:0000313" key="7">
    <source>
        <dbReference type="Proteomes" id="UP000191039"/>
    </source>
</evidence>
<dbReference type="EMBL" id="MIJD01000161">
    <property type="protein sequence ID" value="OPE53397.1"/>
    <property type="molecule type" value="Genomic_DNA"/>
</dbReference>
<reference evidence="6 8" key="2">
    <citation type="submission" date="2017-10" db="EMBL/GenBank/DDBJ databases">
        <title>The new phylogeny of genus Mycobacterium.</title>
        <authorList>
            <person name="Tortoli E."/>
            <person name="Trovato A."/>
            <person name="Cirillo D.M."/>
        </authorList>
    </citation>
    <scope>NUCLEOTIDE SEQUENCE [LARGE SCALE GENOMIC DNA]</scope>
    <source>
        <strain evidence="6 8">IP141170001</strain>
    </source>
</reference>
<protein>
    <submittedName>
        <fullName evidence="6">AraC family transcriptional regulator</fullName>
    </submittedName>
</protein>
<evidence type="ECO:0000259" key="4">
    <source>
        <dbReference type="PROSITE" id="PS01124"/>
    </source>
</evidence>
<dbReference type="RefSeq" id="WP_073857858.1">
    <property type="nucleotide sequence ID" value="NZ_BAAATC010000011.1"/>
</dbReference>
<dbReference type="GO" id="GO:0043565">
    <property type="term" value="F:sequence-specific DNA binding"/>
    <property type="evidence" value="ECO:0007669"/>
    <property type="project" value="InterPro"/>
</dbReference>
<evidence type="ECO:0000256" key="1">
    <source>
        <dbReference type="ARBA" id="ARBA00023015"/>
    </source>
</evidence>
<keyword evidence="3" id="KW-0804">Transcription</keyword>
<dbReference type="OrthoDB" id="5464689at2"/>
<dbReference type="Proteomes" id="UP000220340">
    <property type="component" value="Unassembled WGS sequence"/>
</dbReference>
<dbReference type="SUPFAM" id="SSF46689">
    <property type="entry name" value="Homeodomain-like"/>
    <property type="match status" value="2"/>
</dbReference>
<evidence type="ECO:0000256" key="2">
    <source>
        <dbReference type="ARBA" id="ARBA00023125"/>
    </source>
</evidence>
<keyword evidence="2" id="KW-0238">DNA-binding</keyword>
<dbReference type="Gene3D" id="1.10.10.60">
    <property type="entry name" value="Homeodomain-like"/>
    <property type="match status" value="1"/>
</dbReference>
<reference evidence="5 7" key="1">
    <citation type="submission" date="2016-09" db="EMBL/GenBank/DDBJ databases">
        <title>genome sequences of unsequenced Mycobacteria.</title>
        <authorList>
            <person name="Greninger A.L."/>
            <person name="Jerome K.R."/>
            <person name="Mcnair B."/>
            <person name="Wallis C."/>
            <person name="Fang F."/>
        </authorList>
    </citation>
    <scope>NUCLEOTIDE SEQUENCE [LARGE SCALE GENOMIC DNA]</scope>
    <source>
        <strain evidence="5 7">BM1</strain>
    </source>
</reference>
<dbReference type="Pfam" id="PF12833">
    <property type="entry name" value="HTH_18"/>
    <property type="match status" value="1"/>
</dbReference>
<dbReference type="SMART" id="SM00342">
    <property type="entry name" value="HTH_ARAC"/>
    <property type="match status" value="1"/>
</dbReference>
<dbReference type="AlphaFoldDB" id="A0A1Q4HAA4"/>
<keyword evidence="8" id="KW-1185">Reference proteome</keyword>
<feature type="domain" description="HTH araC/xylS-type" evidence="4">
    <location>
        <begin position="215"/>
        <end position="316"/>
    </location>
</feature>